<gene>
    <name evidence="2" type="ORF">PUR21_09545</name>
</gene>
<protein>
    <submittedName>
        <fullName evidence="2">YcxB family protein</fullName>
    </submittedName>
</protein>
<sequence length="414" mass="45203">MPSLSGRPRPPDAPLTFEAPLTFADRITGNLYAQRGPLAAQRRRILALGLPVLWFLALLGAVSAWATAGGRRSLSALWRDLPGFDGLPIAGFLGLITLALLAAYALHPRFARRRVRALMGPAGGDTHNPDPVPVRYRLDGAGLTQTAPDLVSFVPWPRLGALAEDRHHLFLSTEIGEVPIVLPKAHLSAQTLAGIRRWVEACADRPAPAPPPAEPATGPEAVRAALRLTAEERIPLILRALENPWVRRARFTGAAAWLVGLTLLYPALLAMLWAVDPYRVPLTEALPLFAEMVTDEFWKPAAFAAAMIALFFAVHPRASRWFAGDLARQLEAEAPPGAAEIVIDETGIVTVKDGAHAHLGWPLFRGRDRIGDLVILPMRWDEVLPVPLRIFEPEARARFEALAERHLPKETGAR</sequence>
<accession>A0ABU9Z915</accession>
<comment type="caution">
    <text evidence="2">The sequence shown here is derived from an EMBL/GenBank/DDBJ whole genome shotgun (WGS) entry which is preliminary data.</text>
</comment>
<evidence type="ECO:0000256" key="1">
    <source>
        <dbReference type="SAM" id="Phobius"/>
    </source>
</evidence>
<keyword evidence="1" id="KW-0812">Transmembrane</keyword>
<feature type="transmembrane region" description="Helical" evidence="1">
    <location>
        <begin position="45"/>
        <end position="66"/>
    </location>
</feature>
<dbReference type="Proteomes" id="UP001404845">
    <property type="component" value="Unassembled WGS sequence"/>
</dbReference>
<keyword evidence="3" id="KW-1185">Reference proteome</keyword>
<feature type="transmembrane region" description="Helical" evidence="1">
    <location>
        <begin position="86"/>
        <end position="106"/>
    </location>
</feature>
<dbReference type="EMBL" id="JAQYXL010000001">
    <property type="protein sequence ID" value="MEN3227866.1"/>
    <property type="molecule type" value="Genomic_DNA"/>
</dbReference>
<proteinExistence type="predicted"/>
<evidence type="ECO:0000313" key="3">
    <source>
        <dbReference type="Proteomes" id="UP001404845"/>
    </source>
</evidence>
<evidence type="ECO:0000313" key="2">
    <source>
        <dbReference type="EMBL" id="MEN3227866.1"/>
    </source>
</evidence>
<reference evidence="2 3" key="1">
    <citation type="journal article" date="2023" name="PLoS ONE">
        <title>Complete genome assembly of Hawai'i environmental nontuberculous mycobacteria reveals unexpected co-isolation with methylobacteria.</title>
        <authorList>
            <person name="Hendrix J."/>
            <person name="Epperson L.E."/>
            <person name="Tong E.I."/>
            <person name="Chan Y.L."/>
            <person name="Hasan N.A."/>
            <person name="Dawrs S.N."/>
            <person name="Norton G.J."/>
            <person name="Virdi R."/>
            <person name="Crooks J.L."/>
            <person name="Chan E.D."/>
            <person name="Honda J.R."/>
            <person name="Strong M."/>
        </authorList>
    </citation>
    <scope>NUCLEOTIDE SEQUENCE [LARGE SCALE GENOMIC DNA]</scope>
    <source>
        <strain evidence="2 3">NJH_HI01</strain>
    </source>
</reference>
<keyword evidence="1" id="KW-0472">Membrane</keyword>
<feature type="transmembrane region" description="Helical" evidence="1">
    <location>
        <begin position="297"/>
        <end position="314"/>
    </location>
</feature>
<name>A0ABU9Z915_9HYPH</name>
<feature type="transmembrane region" description="Helical" evidence="1">
    <location>
        <begin position="254"/>
        <end position="275"/>
    </location>
</feature>
<dbReference type="RefSeq" id="WP_183667695.1">
    <property type="nucleotide sequence ID" value="NZ_JACHOS010000006.1"/>
</dbReference>
<keyword evidence="1" id="KW-1133">Transmembrane helix</keyword>
<organism evidence="2 3">
    <name type="scientific">Methylorubrum rhodesianum</name>
    <dbReference type="NCBI Taxonomy" id="29427"/>
    <lineage>
        <taxon>Bacteria</taxon>
        <taxon>Pseudomonadati</taxon>
        <taxon>Pseudomonadota</taxon>
        <taxon>Alphaproteobacteria</taxon>
        <taxon>Hyphomicrobiales</taxon>
        <taxon>Methylobacteriaceae</taxon>
        <taxon>Methylorubrum</taxon>
    </lineage>
</organism>